<dbReference type="PANTHER" id="PTHR43005">
    <property type="entry name" value="BLR7065 PROTEIN"/>
    <property type="match status" value="1"/>
</dbReference>
<dbReference type="GO" id="GO:0005886">
    <property type="term" value="C:plasma membrane"/>
    <property type="evidence" value="ECO:0007669"/>
    <property type="project" value="UniProtKB-SubCell"/>
</dbReference>
<dbReference type="Pfam" id="PF00528">
    <property type="entry name" value="BPD_transp_1"/>
    <property type="match status" value="1"/>
</dbReference>
<dbReference type="PANTHER" id="PTHR43005:SF2">
    <property type="entry name" value="INTEGRAL MEMBRANE SUGAR TRANSPORT PROTEIN"/>
    <property type="match status" value="1"/>
</dbReference>
<dbReference type="EMBL" id="DTIN01000011">
    <property type="protein sequence ID" value="HFX13216.1"/>
    <property type="molecule type" value="Genomic_DNA"/>
</dbReference>
<keyword evidence="2 7" id="KW-0813">Transport</keyword>
<protein>
    <submittedName>
        <fullName evidence="9">Sugar ABC transporter permease</fullName>
    </submittedName>
</protein>
<reference evidence="9" key="1">
    <citation type="journal article" date="2020" name="mSystems">
        <title>Genome- and Community-Level Interaction Insights into Carbon Utilization and Element Cycling Functions of Hydrothermarchaeota in Hydrothermal Sediment.</title>
        <authorList>
            <person name="Zhou Z."/>
            <person name="Liu Y."/>
            <person name="Xu W."/>
            <person name="Pan J."/>
            <person name="Luo Z.H."/>
            <person name="Li M."/>
        </authorList>
    </citation>
    <scope>NUCLEOTIDE SEQUENCE [LARGE SCALE GENOMIC DNA]</scope>
    <source>
        <strain evidence="9">SpSt-81</strain>
    </source>
</reference>
<feature type="transmembrane region" description="Helical" evidence="7">
    <location>
        <begin position="152"/>
        <end position="171"/>
    </location>
</feature>
<evidence type="ECO:0000313" key="9">
    <source>
        <dbReference type="EMBL" id="HFX13216.1"/>
    </source>
</evidence>
<dbReference type="SUPFAM" id="SSF161098">
    <property type="entry name" value="MetI-like"/>
    <property type="match status" value="1"/>
</dbReference>
<dbReference type="InterPro" id="IPR000515">
    <property type="entry name" value="MetI-like"/>
</dbReference>
<evidence type="ECO:0000256" key="3">
    <source>
        <dbReference type="ARBA" id="ARBA00022475"/>
    </source>
</evidence>
<evidence type="ECO:0000256" key="1">
    <source>
        <dbReference type="ARBA" id="ARBA00004651"/>
    </source>
</evidence>
<dbReference type="CDD" id="cd06261">
    <property type="entry name" value="TM_PBP2"/>
    <property type="match status" value="1"/>
</dbReference>
<evidence type="ECO:0000256" key="7">
    <source>
        <dbReference type="RuleBase" id="RU363032"/>
    </source>
</evidence>
<organism evidence="9">
    <name type="scientific">Dictyoglomus thermophilum</name>
    <dbReference type="NCBI Taxonomy" id="14"/>
    <lineage>
        <taxon>Bacteria</taxon>
        <taxon>Pseudomonadati</taxon>
        <taxon>Dictyoglomota</taxon>
        <taxon>Dictyoglomia</taxon>
        <taxon>Dictyoglomales</taxon>
        <taxon>Dictyoglomaceae</taxon>
        <taxon>Dictyoglomus</taxon>
    </lineage>
</organism>
<evidence type="ECO:0000256" key="4">
    <source>
        <dbReference type="ARBA" id="ARBA00022692"/>
    </source>
</evidence>
<feature type="transmembrane region" description="Helical" evidence="7">
    <location>
        <begin position="93"/>
        <end position="111"/>
    </location>
</feature>
<gene>
    <name evidence="9" type="ORF">ENW00_03530</name>
</gene>
<keyword evidence="5 7" id="KW-1133">Transmembrane helix</keyword>
<feature type="domain" description="ABC transmembrane type-1" evidence="8">
    <location>
        <begin position="1"/>
        <end position="170"/>
    </location>
</feature>
<keyword evidence="3" id="KW-1003">Cell membrane</keyword>
<dbReference type="Gene3D" id="1.10.3720.10">
    <property type="entry name" value="MetI-like"/>
    <property type="match status" value="1"/>
</dbReference>
<proteinExistence type="inferred from homology"/>
<name>A0A7C3RLK2_DICTH</name>
<keyword evidence="4 7" id="KW-0812">Transmembrane</keyword>
<accession>A0A7C3RLK2</accession>
<comment type="caution">
    <text evidence="9">The sequence shown here is derived from an EMBL/GenBank/DDBJ whole genome shotgun (WGS) entry which is preliminary data.</text>
</comment>
<evidence type="ECO:0000256" key="6">
    <source>
        <dbReference type="ARBA" id="ARBA00023136"/>
    </source>
</evidence>
<sequence length="176" mass="19767">MIFIPSSTAILWALMYSEPFGLINHIMEFLRLPREIWLANPKTVLPAVSIANAWYGTPMSYLMILAGLESLDTEPLEASEVDGATYWQKVRHIIFPMVYPIILLVALLRLIDVIRSFSLIWIMTQGGPGTSSTTLPVATFKVSFLQYDYGMGSAWGVINVIVTFVITLLILRRQKG</sequence>
<comment type="subcellular location">
    <subcellularLocation>
        <location evidence="1 7">Cell membrane</location>
        <topology evidence="1 7">Multi-pass membrane protein</topology>
    </subcellularLocation>
</comment>
<evidence type="ECO:0000259" key="8">
    <source>
        <dbReference type="PROSITE" id="PS50928"/>
    </source>
</evidence>
<comment type="similarity">
    <text evidence="7">Belongs to the binding-protein-dependent transport system permease family.</text>
</comment>
<dbReference type="PROSITE" id="PS50928">
    <property type="entry name" value="ABC_TM1"/>
    <property type="match status" value="1"/>
</dbReference>
<dbReference type="InterPro" id="IPR035906">
    <property type="entry name" value="MetI-like_sf"/>
</dbReference>
<dbReference type="GO" id="GO:0055085">
    <property type="term" value="P:transmembrane transport"/>
    <property type="evidence" value="ECO:0007669"/>
    <property type="project" value="InterPro"/>
</dbReference>
<evidence type="ECO:0000256" key="5">
    <source>
        <dbReference type="ARBA" id="ARBA00022989"/>
    </source>
</evidence>
<dbReference type="AlphaFoldDB" id="A0A7C3RLK2"/>
<keyword evidence="6 7" id="KW-0472">Membrane</keyword>
<evidence type="ECO:0000256" key="2">
    <source>
        <dbReference type="ARBA" id="ARBA00022448"/>
    </source>
</evidence>